<dbReference type="AlphaFoldDB" id="A0AAF5PGS4"/>
<reference evidence="1" key="2">
    <citation type="journal article" date="2016" name="Mol. Ecol.">
        <title>Population genomics of the filarial nematode parasite Wuchereria bancrofti from mosquitoes.</title>
        <authorList>
            <person name="Small S.T."/>
            <person name="Reimer L.J."/>
            <person name="Tisch D.J."/>
            <person name="King C.L."/>
            <person name="Christensen B.M."/>
            <person name="Siba P.M."/>
            <person name="Kazura J.W."/>
            <person name="Serre D."/>
            <person name="Zimmerman P.A."/>
        </authorList>
    </citation>
    <scope>NUCLEOTIDE SEQUENCE</scope>
    <source>
        <strain evidence="1">pt0022</strain>
    </source>
</reference>
<sequence>MQRAHYEQLTVDDLLKCHTERTSNSVTDITPSPNGLSFISQILRNETTENQPSYIKKENVSITDKWGSNDFPKAISLLLHFFLNFIEYKKTKEITRAPNVLKMKMWKHLDDDKWTETVNWFALLDHKRQVKFLIHILIQNGPTFKIPPVLEPRGLIHNNLYNVRSRYTKRWRLRKIIGKVHVVCYAGSREFLRNDPYGSIYIPRGPLFKKMKKSAPDL</sequence>
<dbReference type="WBParaSite" id="mrna-Wban_00453">
    <property type="protein sequence ID" value="mrna-Wban_00453"/>
    <property type="gene ID" value="Wban_00453"/>
</dbReference>
<reference evidence="1" key="1">
    <citation type="submission" date="2015-03" db="EMBL/GenBank/DDBJ databases">
        <title>Wuchereria bancrofti Genome Sequencing Papua New Guinea Strain.</title>
        <authorList>
            <person name="Small S.T."/>
            <person name="Serre D."/>
            <person name="Zimmerman P.A."/>
        </authorList>
    </citation>
    <scope>NUCLEOTIDE SEQUENCE [LARGE SCALE GENOMIC DNA]</scope>
    <source>
        <strain evidence="1">pt0022</strain>
    </source>
</reference>
<organism evidence="1 2">
    <name type="scientific">Wuchereria bancrofti</name>
    <dbReference type="NCBI Taxonomy" id="6293"/>
    <lineage>
        <taxon>Eukaryota</taxon>
        <taxon>Metazoa</taxon>
        <taxon>Ecdysozoa</taxon>
        <taxon>Nematoda</taxon>
        <taxon>Chromadorea</taxon>
        <taxon>Rhabditida</taxon>
        <taxon>Spirurina</taxon>
        <taxon>Spiruromorpha</taxon>
        <taxon>Filarioidea</taxon>
        <taxon>Onchocercidae</taxon>
        <taxon>Wuchereria</taxon>
    </lineage>
</organism>
<accession>A0AAF5PGS4</accession>
<reference evidence="2" key="3">
    <citation type="submission" date="2024-02" db="UniProtKB">
        <authorList>
            <consortium name="WormBaseParasite"/>
        </authorList>
    </citation>
    <scope>IDENTIFICATION</scope>
    <source>
        <strain evidence="2">pt0022</strain>
    </source>
</reference>
<evidence type="ECO:0000313" key="2">
    <source>
        <dbReference type="WBParaSite" id="mrna-Wban_00453"/>
    </source>
</evidence>
<name>A0AAF5PGS4_WUCBA</name>
<protein>
    <submittedName>
        <fullName evidence="2">Uncharacterized protein</fullName>
    </submittedName>
</protein>
<evidence type="ECO:0000313" key="1">
    <source>
        <dbReference type="Proteomes" id="UP000093561"/>
    </source>
</evidence>
<dbReference type="Proteomes" id="UP000093561">
    <property type="component" value="Unassembled WGS sequence"/>
</dbReference>
<proteinExistence type="predicted"/>